<protein>
    <recommendedName>
        <fullName evidence="2">AraC-type arabinose-binding/dimerisation domain-containing protein</fullName>
    </recommendedName>
</protein>
<dbReference type="Pfam" id="PF02311">
    <property type="entry name" value="AraC_binding"/>
    <property type="match status" value="1"/>
</dbReference>
<gene>
    <name evidence="3" type="ORF">Llan_0295</name>
</gene>
<dbReference type="InterPro" id="IPR011051">
    <property type="entry name" value="RmlC_Cupin_sf"/>
</dbReference>
<dbReference type="RefSeq" id="WP_028373645.1">
    <property type="nucleotide sequence ID" value="NZ_CAAAJD010000021.1"/>
</dbReference>
<organism evidence="3 4">
    <name type="scientific">Legionella lansingensis</name>
    <dbReference type="NCBI Taxonomy" id="45067"/>
    <lineage>
        <taxon>Bacteria</taxon>
        <taxon>Pseudomonadati</taxon>
        <taxon>Pseudomonadota</taxon>
        <taxon>Gammaproteobacteria</taxon>
        <taxon>Legionellales</taxon>
        <taxon>Legionellaceae</taxon>
        <taxon>Legionella</taxon>
    </lineage>
</organism>
<accession>A0A0W0VY76</accession>
<dbReference type="OrthoDB" id="5638091at2"/>
<dbReference type="eggNOG" id="ENOG5030PPX">
    <property type="taxonomic scope" value="Bacteria"/>
</dbReference>
<evidence type="ECO:0000313" key="3">
    <source>
        <dbReference type="EMBL" id="KTD24941.1"/>
    </source>
</evidence>
<evidence type="ECO:0000259" key="2">
    <source>
        <dbReference type="Pfam" id="PF02311"/>
    </source>
</evidence>
<evidence type="ECO:0000256" key="1">
    <source>
        <dbReference type="ARBA" id="ARBA00023125"/>
    </source>
</evidence>
<keyword evidence="4" id="KW-1185">Reference proteome</keyword>
<dbReference type="Proteomes" id="UP000054869">
    <property type="component" value="Unassembled WGS sequence"/>
</dbReference>
<dbReference type="InterPro" id="IPR014710">
    <property type="entry name" value="RmlC-like_jellyroll"/>
</dbReference>
<dbReference type="InterPro" id="IPR003313">
    <property type="entry name" value="AraC-bd"/>
</dbReference>
<dbReference type="GO" id="GO:0003677">
    <property type="term" value="F:DNA binding"/>
    <property type="evidence" value="ECO:0007669"/>
    <property type="project" value="UniProtKB-KW"/>
</dbReference>
<sequence>MKVIFKDQTTERKNSDRCIVTEYPIGAPHIDFAVVKIKGRYPDNRRTTNLVCQEIVYVHFGHGRVVVNEQETQLNAGDVVLIEAGEKYFWEGNMELFISCRPAFHIDQHQLVD</sequence>
<dbReference type="GO" id="GO:0006355">
    <property type="term" value="P:regulation of DNA-templated transcription"/>
    <property type="evidence" value="ECO:0007669"/>
    <property type="project" value="InterPro"/>
</dbReference>
<feature type="domain" description="AraC-type arabinose-binding/dimerisation" evidence="2">
    <location>
        <begin position="54"/>
        <end position="87"/>
    </location>
</feature>
<proteinExistence type="predicted"/>
<dbReference type="STRING" id="45067.Llan_0295"/>
<dbReference type="PATRIC" id="fig|45067.4.peg.311"/>
<reference evidence="3 4" key="1">
    <citation type="submission" date="2015-11" db="EMBL/GenBank/DDBJ databases">
        <title>Genomic analysis of 38 Legionella species identifies large and diverse effector repertoires.</title>
        <authorList>
            <person name="Burstein D."/>
            <person name="Amaro F."/>
            <person name="Zusman T."/>
            <person name="Lifshitz Z."/>
            <person name="Cohen O."/>
            <person name="Gilbert J.A."/>
            <person name="Pupko T."/>
            <person name="Shuman H.A."/>
            <person name="Segal G."/>
        </authorList>
    </citation>
    <scope>NUCLEOTIDE SEQUENCE [LARGE SCALE GENOMIC DNA]</scope>
    <source>
        <strain evidence="3 4">ATCC 49751</strain>
    </source>
</reference>
<comment type="caution">
    <text evidence="3">The sequence shown here is derived from an EMBL/GenBank/DDBJ whole genome shotgun (WGS) entry which is preliminary data.</text>
</comment>
<dbReference type="EMBL" id="LNYI01000007">
    <property type="protein sequence ID" value="KTD24941.1"/>
    <property type="molecule type" value="Genomic_DNA"/>
</dbReference>
<dbReference type="Gene3D" id="2.60.120.10">
    <property type="entry name" value="Jelly Rolls"/>
    <property type="match status" value="1"/>
</dbReference>
<keyword evidence="1" id="KW-0238">DNA-binding</keyword>
<dbReference type="AlphaFoldDB" id="A0A0W0VY76"/>
<evidence type="ECO:0000313" key="4">
    <source>
        <dbReference type="Proteomes" id="UP000054869"/>
    </source>
</evidence>
<name>A0A0W0VY76_9GAMM</name>
<dbReference type="SUPFAM" id="SSF51182">
    <property type="entry name" value="RmlC-like cupins"/>
    <property type="match status" value="1"/>
</dbReference>